<dbReference type="InterPro" id="IPR009057">
    <property type="entry name" value="Homeodomain-like_sf"/>
</dbReference>
<dbReference type="Pfam" id="PF25601">
    <property type="entry name" value="AAA_lid_14"/>
    <property type="match status" value="1"/>
</dbReference>
<reference evidence="8 9" key="1">
    <citation type="submission" date="2021-02" db="EMBL/GenBank/DDBJ databases">
        <title>Complete genome of Desulfoluna sp. strain ASN36.</title>
        <authorList>
            <person name="Takahashi A."/>
            <person name="Kojima H."/>
            <person name="Fukui M."/>
        </authorList>
    </citation>
    <scope>NUCLEOTIDE SEQUENCE [LARGE SCALE GENOMIC DNA]</scope>
    <source>
        <strain evidence="8 9">ASN36</strain>
    </source>
</reference>
<sequence length="521" mass="58192">MSERFREVSRRIFSTLDIDEALFDAYSYLKGVMPLDGAFITSYDHGQKKARIIALAFEDGGFGLDEIIPLSDGTWDMMGEWHAESLHNPKPWIRDHKHPINKEFMRLVKRGLPSITYRSEAIQDACCTISCALKSKNTILGNLILAAEGESLYNDHHIEMMHEISEPFAIALANAMRFNDLVRDHQALQRDNRQMTGDVMIGAHGGLSEVSRLIEQVAPTESPVLLLGETGTGKEVVAGEIHKLSLRCKGPLIRLNCGAIPESLMDSELFGHQKGAFTGAFETSVGRFERASGGTLFLDEIGELPPAAQVKLLRVLQSGEFERVGGTQVMQADVRIIAATHRNLEAMVTEGTFRSDLWFRLHVFPLSIPPLRKRIEDIPAMVEHFIHRKSKEMNLPYRPSLADGALDALMDYPWPGNVRELQNLVERALILSGGRPLHFEALLNRPTPRAERKVWEVEEPLTGTFDEMSAAWIRRALILTEGKISGPNGAADRLGLHPNTLRSKMKKLGIEMARQPKMAPS</sequence>
<dbReference type="InterPro" id="IPR025662">
    <property type="entry name" value="Sigma_54_int_dom_ATP-bd_1"/>
</dbReference>
<dbReference type="SUPFAM" id="SSF46689">
    <property type="entry name" value="Homeodomain-like"/>
    <property type="match status" value="1"/>
</dbReference>
<dbReference type="InterPro" id="IPR058031">
    <property type="entry name" value="AAA_lid_NorR"/>
</dbReference>
<accession>A0ABM7PIQ7</accession>
<dbReference type="Pfam" id="PF00158">
    <property type="entry name" value="Sigma54_activat"/>
    <property type="match status" value="1"/>
</dbReference>
<keyword evidence="6" id="KW-0804">Transcription</keyword>
<proteinExistence type="predicted"/>
<evidence type="ECO:0000313" key="9">
    <source>
        <dbReference type="Proteomes" id="UP001320148"/>
    </source>
</evidence>
<keyword evidence="5" id="KW-0010">Activator</keyword>
<keyword evidence="3" id="KW-0805">Transcription regulation</keyword>
<dbReference type="Gene3D" id="1.10.10.60">
    <property type="entry name" value="Homeodomain-like"/>
    <property type="match status" value="1"/>
</dbReference>
<dbReference type="PANTHER" id="PTHR32071">
    <property type="entry name" value="TRANSCRIPTIONAL REGULATORY PROTEIN"/>
    <property type="match status" value="1"/>
</dbReference>
<dbReference type="Gene3D" id="3.30.450.40">
    <property type="match status" value="1"/>
</dbReference>
<name>A0ABM7PIQ7_9BACT</name>
<dbReference type="PANTHER" id="PTHR32071:SF117">
    <property type="entry name" value="PTS-DEPENDENT DIHYDROXYACETONE KINASE OPERON REGULATORY PROTEIN-RELATED"/>
    <property type="match status" value="1"/>
</dbReference>
<dbReference type="EMBL" id="AP024488">
    <property type="protein sequence ID" value="BCS97457.1"/>
    <property type="molecule type" value="Genomic_DNA"/>
</dbReference>
<dbReference type="Gene3D" id="3.40.50.300">
    <property type="entry name" value="P-loop containing nucleotide triphosphate hydrolases"/>
    <property type="match status" value="1"/>
</dbReference>
<evidence type="ECO:0000256" key="2">
    <source>
        <dbReference type="ARBA" id="ARBA00022840"/>
    </source>
</evidence>
<dbReference type="Proteomes" id="UP001320148">
    <property type="component" value="Chromosome"/>
</dbReference>
<dbReference type="PROSITE" id="PS00676">
    <property type="entry name" value="SIGMA54_INTERACT_2"/>
    <property type="match status" value="1"/>
</dbReference>
<dbReference type="InterPro" id="IPR003593">
    <property type="entry name" value="AAA+_ATPase"/>
</dbReference>
<gene>
    <name evidence="8" type="ORF">DSLASN_30890</name>
</gene>
<evidence type="ECO:0000256" key="3">
    <source>
        <dbReference type="ARBA" id="ARBA00023015"/>
    </source>
</evidence>
<dbReference type="Gene3D" id="1.10.8.60">
    <property type="match status" value="1"/>
</dbReference>
<dbReference type="InterPro" id="IPR025944">
    <property type="entry name" value="Sigma_54_int_dom_CS"/>
</dbReference>
<dbReference type="SMART" id="SM00382">
    <property type="entry name" value="AAA"/>
    <property type="match status" value="1"/>
</dbReference>
<dbReference type="RefSeq" id="WP_236888881.1">
    <property type="nucleotide sequence ID" value="NZ_AP024488.1"/>
</dbReference>
<dbReference type="SUPFAM" id="SSF55781">
    <property type="entry name" value="GAF domain-like"/>
    <property type="match status" value="1"/>
</dbReference>
<dbReference type="PROSITE" id="PS00688">
    <property type="entry name" value="SIGMA54_INTERACT_3"/>
    <property type="match status" value="1"/>
</dbReference>
<dbReference type="PROSITE" id="PS50045">
    <property type="entry name" value="SIGMA54_INTERACT_4"/>
    <property type="match status" value="1"/>
</dbReference>
<evidence type="ECO:0000259" key="7">
    <source>
        <dbReference type="PROSITE" id="PS50045"/>
    </source>
</evidence>
<dbReference type="SUPFAM" id="SSF52540">
    <property type="entry name" value="P-loop containing nucleoside triphosphate hydrolases"/>
    <property type="match status" value="1"/>
</dbReference>
<keyword evidence="4" id="KW-0238">DNA-binding</keyword>
<dbReference type="InterPro" id="IPR029016">
    <property type="entry name" value="GAF-like_dom_sf"/>
</dbReference>
<dbReference type="PROSITE" id="PS00675">
    <property type="entry name" value="SIGMA54_INTERACT_1"/>
    <property type="match status" value="1"/>
</dbReference>
<dbReference type="InterPro" id="IPR025943">
    <property type="entry name" value="Sigma_54_int_dom_ATP-bd_2"/>
</dbReference>
<evidence type="ECO:0000313" key="8">
    <source>
        <dbReference type="EMBL" id="BCS97457.1"/>
    </source>
</evidence>
<dbReference type="CDD" id="cd00009">
    <property type="entry name" value="AAA"/>
    <property type="match status" value="1"/>
</dbReference>
<dbReference type="InterPro" id="IPR027417">
    <property type="entry name" value="P-loop_NTPase"/>
</dbReference>
<keyword evidence="2" id="KW-0067">ATP-binding</keyword>
<protein>
    <submittedName>
        <fullName evidence="8">ATPase AAA</fullName>
    </submittedName>
</protein>
<evidence type="ECO:0000256" key="5">
    <source>
        <dbReference type="ARBA" id="ARBA00023159"/>
    </source>
</evidence>
<evidence type="ECO:0000256" key="4">
    <source>
        <dbReference type="ARBA" id="ARBA00023125"/>
    </source>
</evidence>
<evidence type="ECO:0000256" key="6">
    <source>
        <dbReference type="ARBA" id="ARBA00023163"/>
    </source>
</evidence>
<organism evidence="8 9">
    <name type="scientific">Desulfoluna limicola</name>
    <dbReference type="NCBI Taxonomy" id="2810562"/>
    <lineage>
        <taxon>Bacteria</taxon>
        <taxon>Pseudomonadati</taxon>
        <taxon>Thermodesulfobacteriota</taxon>
        <taxon>Desulfobacteria</taxon>
        <taxon>Desulfobacterales</taxon>
        <taxon>Desulfolunaceae</taxon>
        <taxon>Desulfoluna</taxon>
    </lineage>
</organism>
<evidence type="ECO:0000256" key="1">
    <source>
        <dbReference type="ARBA" id="ARBA00022741"/>
    </source>
</evidence>
<feature type="domain" description="Sigma-54 factor interaction" evidence="7">
    <location>
        <begin position="200"/>
        <end position="430"/>
    </location>
</feature>
<keyword evidence="9" id="KW-1185">Reference proteome</keyword>
<keyword evidence="1" id="KW-0547">Nucleotide-binding</keyword>
<dbReference type="InterPro" id="IPR002078">
    <property type="entry name" value="Sigma_54_int"/>
</dbReference>